<proteinExistence type="predicted"/>
<feature type="compositionally biased region" description="Polar residues" evidence="1">
    <location>
        <begin position="404"/>
        <end position="418"/>
    </location>
</feature>
<dbReference type="Proteomes" id="UP000826656">
    <property type="component" value="Unassembled WGS sequence"/>
</dbReference>
<name>A0ABQ7VHS1_SOLTU</name>
<dbReference type="InterPro" id="IPR005162">
    <property type="entry name" value="Retrotrans_gag_dom"/>
</dbReference>
<comment type="caution">
    <text evidence="3">The sequence shown here is derived from an EMBL/GenBank/DDBJ whole genome shotgun (WGS) entry which is preliminary data.</text>
</comment>
<feature type="region of interest" description="Disordered" evidence="1">
    <location>
        <begin position="1"/>
        <end position="23"/>
    </location>
</feature>
<gene>
    <name evidence="3" type="ORF">KY290_019693</name>
</gene>
<evidence type="ECO:0000313" key="3">
    <source>
        <dbReference type="EMBL" id="KAH0763620.1"/>
    </source>
</evidence>
<dbReference type="Gene3D" id="2.40.70.10">
    <property type="entry name" value="Acid Proteases"/>
    <property type="match status" value="1"/>
</dbReference>
<accession>A0ABQ7VHS1</accession>
<protein>
    <recommendedName>
        <fullName evidence="2">Retrotransposon gag domain-containing protein</fullName>
    </recommendedName>
</protein>
<evidence type="ECO:0000256" key="1">
    <source>
        <dbReference type="SAM" id="MobiDB-lite"/>
    </source>
</evidence>
<evidence type="ECO:0000259" key="2">
    <source>
        <dbReference type="Pfam" id="PF03732"/>
    </source>
</evidence>
<feature type="compositionally biased region" description="Basic and acidic residues" evidence="1">
    <location>
        <begin position="1032"/>
        <end position="1042"/>
    </location>
</feature>
<feature type="domain" description="Retrotransposon gag" evidence="2">
    <location>
        <begin position="249"/>
        <end position="336"/>
    </location>
</feature>
<evidence type="ECO:0000313" key="4">
    <source>
        <dbReference type="Proteomes" id="UP000826656"/>
    </source>
</evidence>
<dbReference type="EMBL" id="JAIVGD010000013">
    <property type="protein sequence ID" value="KAH0763620.1"/>
    <property type="molecule type" value="Genomic_DNA"/>
</dbReference>
<organism evidence="3 4">
    <name type="scientific">Solanum tuberosum</name>
    <name type="common">Potato</name>
    <dbReference type="NCBI Taxonomy" id="4113"/>
    <lineage>
        <taxon>Eukaryota</taxon>
        <taxon>Viridiplantae</taxon>
        <taxon>Streptophyta</taxon>
        <taxon>Embryophyta</taxon>
        <taxon>Tracheophyta</taxon>
        <taxon>Spermatophyta</taxon>
        <taxon>Magnoliopsida</taxon>
        <taxon>eudicotyledons</taxon>
        <taxon>Gunneridae</taxon>
        <taxon>Pentapetalae</taxon>
        <taxon>asterids</taxon>
        <taxon>lamiids</taxon>
        <taxon>Solanales</taxon>
        <taxon>Solanaceae</taxon>
        <taxon>Solanoideae</taxon>
        <taxon>Solaneae</taxon>
        <taxon>Solanum</taxon>
    </lineage>
</organism>
<dbReference type="CDD" id="cd00303">
    <property type="entry name" value="retropepsin_like"/>
    <property type="match status" value="1"/>
</dbReference>
<dbReference type="Pfam" id="PF03732">
    <property type="entry name" value="Retrotrans_gag"/>
    <property type="match status" value="1"/>
</dbReference>
<feature type="region of interest" description="Disordered" evidence="1">
    <location>
        <begin position="387"/>
        <end position="424"/>
    </location>
</feature>
<dbReference type="PANTHER" id="PTHR32108:SF9">
    <property type="entry name" value="REVERSE TRANSCRIPTASE RNASE H-LIKE DOMAIN-CONTAINING PROTEIN"/>
    <property type="match status" value="1"/>
</dbReference>
<feature type="region of interest" description="Disordered" evidence="1">
    <location>
        <begin position="1023"/>
        <end position="1042"/>
    </location>
</feature>
<reference evidence="3 4" key="1">
    <citation type="journal article" date="2021" name="bioRxiv">
        <title>Chromosome-scale and haplotype-resolved genome assembly of a tetraploid potato cultivar.</title>
        <authorList>
            <person name="Sun H."/>
            <person name="Jiao W.-B."/>
            <person name="Krause K."/>
            <person name="Campoy J.A."/>
            <person name="Goel M."/>
            <person name="Folz-Donahue K."/>
            <person name="Kukat C."/>
            <person name="Huettel B."/>
            <person name="Schneeberger K."/>
        </authorList>
    </citation>
    <scope>NUCLEOTIDE SEQUENCE [LARGE SCALE GENOMIC DNA]</scope>
    <source>
        <strain evidence="3">SolTubOtavaFocal</strain>
        <tissue evidence="3">Leaves</tissue>
    </source>
</reference>
<sequence>MTSNTETVVNPVDTPVDSTTRESATIEENRTLRHVMAQLWQAWANGQEPPTSIPGFPEITSIRSSSSQVPISDPFFPPGYGPFDNCGAEASTTRPQGMPFRNNPTVATTAPVYTLPQPTVTQRAAQEGQFTVHPEQYYTPGIAFGGPNSVQFGSPIDVERPSQVSEQEEMLKKMKSIEQHMKSMQGLGGHKSVAFKDLCMFPNVHLPPGFKTPKFDKYDGHGNPIAHLKRYCNQLRGEGGKEELLMAYFGESLTGIASEWFIDQEISHWYIWDDMAQDFVRQFQYNVGIMPDRNTLSNMRKKPNESFREYAIKWREQAARVKPPLDERELVDIFIEAQDPDYFHHLTAAMGRPFHTAIKIGEMVESGLKTGRIVSQATIKATTQAIQGGSGSFGNRKRKEEVSSLASGSRGAQRNSNCPYPPLQGQSSYPQHYYPYVPQYPVSPSPYTVLNAQSYVQSPNRPHFWAPTQGNLRPQRPPYQVPYNPPSMQNYAQEQGQKRKFTPLGESYSSLFQKLRKIGVIGSIPPHRLNPTASGFQANERCEYHSGAPGHSTDNCWTLKGAIEKLIDHGVVVVTDDQNTPNVTNNPLPAQNNLVGMICDDQEYKLLGKMGKLFSKIGEENKPIKSLEPIASLSVEGVHLETKVLCVLGISKGIEVRAAKLKGPIFVKHVQQLSVTDSKAVPWNYNKVAVIYQGKEIVEEVDEAGGLTRSGRCYSPEELRKGKMTQNIQVTLKKPVTEEEAEEFLKKIKVPDYSVVEQLKKTPAQISLLSLLLHSEEHHRVLNKILNEAHVSKETTVNQLEKMSKRIFESNTITFTDDELPKEGAGHNRALLLTVKSEGYYVKRVMIDRGSGVDICPLSTLQSLKISLDRIRPSNLFVRAYDGSRWDTIGEIKLSMTIGPVDFMIVFQVMDMDTSYNFLLGSPWIHMARAVPSTLHQVVKFEHNHQEIILHREDDLPIYRDPSVPYFEAKEGCDSIVYQSFEAVSVDRFRVGDPIIQPCLSSSFSMVATTMLKYGYQPGKGTSGLGYKQSKRNGDETKNHKRTDWALPQPIPHISHSFIMPQRPEMEASFTHEDIEEVIQDLSRLFCEVNMVQVGEGTSHADVQLVGSSIELNNWEATPFPIRKDSVNAGFDNMTCMRNSLPDLNE</sequence>
<dbReference type="PANTHER" id="PTHR32108">
    <property type="entry name" value="DNA-DIRECTED RNA POLYMERASE SUBUNIT ALPHA"/>
    <property type="match status" value="1"/>
</dbReference>
<keyword evidence="4" id="KW-1185">Reference proteome</keyword>
<dbReference type="InterPro" id="IPR021109">
    <property type="entry name" value="Peptidase_aspartic_dom_sf"/>
</dbReference>